<dbReference type="Proteomes" id="UP000235828">
    <property type="component" value="Chromosome A"/>
</dbReference>
<proteinExistence type="predicted"/>
<keyword evidence="4" id="KW-1185">Reference proteome</keyword>
<dbReference type="InterPro" id="IPR053875">
    <property type="entry name" value="Cytochrom_c_NrfB-like_dom"/>
</dbReference>
<dbReference type="KEGG" id="vta:A0336"/>
<dbReference type="OrthoDB" id="6398708at2"/>
<sequence length="200" mass="22246">MGNIKLTIAMMLKYLLVLCLYGFSFNVAADTSETAVQEVDTARHKVSLIRDPDYKCTQCHKDAKQTLFGSHGEDAQAIIGREVNCTECHSSISPDHRDGAPEVIKYSAAQSKSGTEKQLLSHSQILSANSQCTDCHQPKYLQEDSWTHDVHATNLTCSNCHVVHGEKQGVLSLERKDKIKLCVDCHSDVTQLKMKKPEDD</sequence>
<reference evidence="3 4" key="1">
    <citation type="submission" date="2017-10" db="EMBL/GenBank/DDBJ databases">
        <authorList>
            <person name="Banno H."/>
            <person name="Chua N.-H."/>
        </authorList>
    </citation>
    <scope>NUCLEOTIDE SEQUENCE [LARGE SCALE GENOMIC DNA]</scope>
    <source>
        <strain evidence="3">Vibrio tapetis CECT4600</strain>
    </source>
</reference>
<accession>A0A2N8Z8S3</accession>
<gene>
    <name evidence="3" type="ORF">VTAP4600_A0336</name>
</gene>
<dbReference type="GO" id="GO:0042597">
    <property type="term" value="C:periplasmic space"/>
    <property type="evidence" value="ECO:0007669"/>
    <property type="project" value="InterPro"/>
</dbReference>
<evidence type="ECO:0000313" key="3">
    <source>
        <dbReference type="EMBL" id="SON48315.1"/>
    </source>
</evidence>
<dbReference type="SUPFAM" id="SSF48695">
    <property type="entry name" value="Multiheme cytochromes"/>
    <property type="match status" value="1"/>
</dbReference>
<evidence type="ECO:0000313" key="4">
    <source>
        <dbReference type="Proteomes" id="UP000235828"/>
    </source>
</evidence>
<dbReference type="Gene3D" id="3.90.10.10">
    <property type="entry name" value="Cytochrome C3"/>
    <property type="match status" value="1"/>
</dbReference>
<evidence type="ECO:0000256" key="1">
    <source>
        <dbReference type="SAM" id="SignalP"/>
    </source>
</evidence>
<dbReference type="AlphaFoldDB" id="A0A2N8Z8S3"/>
<name>A0A2N8Z8S3_9VIBR</name>
<dbReference type="EMBL" id="LT960611">
    <property type="protein sequence ID" value="SON48315.1"/>
    <property type="molecule type" value="Genomic_DNA"/>
</dbReference>
<organism evidence="3 4">
    <name type="scientific">Vibrio tapetis subsp. tapetis</name>
    <dbReference type="NCBI Taxonomy" id="1671868"/>
    <lineage>
        <taxon>Bacteria</taxon>
        <taxon>Pseudomonadati</taxon>
        <taxon>Pseudomonadota</taxon>
        <taxon>Gammaproteobacteria</taxon>
        <taxon>Vibrionales</taxon>
        <taxon>Vibrionaceae</taxon>
        <taxon>Vibrio</taxon>
    </lineage>
</organism>
<dbReference type="InterPro" id="IPR036280">
    <property type="entry name" value="Multihaem_cyt_sf"/>
</dbReference>
<dbReference type="GO" id="GO:0020037">
    <property type="term" value="F:heme binding"/>
    <property type="evidence" value="ECO:0007669"/>
    <property type="project" value="InterPro"/>
</dbReference>
<feature type="chain" id="PRO_5014958077" evidence="1">
    <location>
        <begin position="30"/>
        <end position="200"/>
    </location>
</feature>
<dbReference type="RefSeq" id="WP_102521212.1">
    <property type="nucleotide sequence ID" value="NZ_LT960611.1"/>
</dbReference>
<feature type="domain" description="Cytochrome c-type protein NrfB-like" evidence="2">
    <location>
        <begin position="85"/>
        <end position="185"/>
    </location>
</feature>
<protein>
    <submittedName>
        <fullName evidence="3">Cytochrome c nitrite reductase pentaheme subunit</fullName>
    </submittedName>
</protein>
<evidence type="ECO:0000259" key="2">
    <source>
        <dbReference type="Pfam" id="PF22678"/>
    </source>
</evidence>
<feature type="signal peptide" evidence="1">
    <location>
        <begin position="1"/>
        <end position="29"/>
    </location>
</feature>
<dbReference type="NCBIfam" id="TIGR03146">
    <property type="entry name" value="cyt_nit_nrfB"/>
    <property type="match status" value="1"/>
</dbReference>
<keyword evidence="1" id="KW-0732">Signal</keyword>
<dbReference type="InterPro" id="IPR017564">
    <property type="entry name" value="Cyt_c_NrfB"/>
</dbReference>
<dbReference type="NCBIfam" id="NF008659">
    <property type="entry name" value="PRK11659.1"/>
    <property type="match status" value="1"/>
</dbReference>
<dbReference type="Pfam" id="PF22678">
    <property type="entry name" value="Cytochrom_c_NrfB-like"/>
    <property type="match status" value="1"/>
</dbReference>